<gene>
    <name evidence="8" type="ORF">J2S17_005512</name>
</gene>
<dbReference type="Pfam" id="PF03717">
    <property type="entry name" value="PBP_dimer"/>
    <property type="match status" value="1"/>
</dbReference>
<dbReference type="Proteomes" id="UP001238088">
    <property type="component" value="Unassembled WGS sequence"/>
</dbReference>
<comment type="caution">
    <text evidence="8">The sequence shown here is derived from an EMBL/GenBank/DDBJ whole genome shotgun (WGS) entry which is preliminary data.</text>
</comment>
<evidence type="ECO:0000313" key="8">
    <source>
        <dbReference type="EMBL" id="MDQ0273580.1"/>
    </source>
</evidence>
<protein>
    <recommendedName>
        <fullName evidence="3">serine-type D-Ala-D-Ala carboxypeptidase</fullName>
        <ecNumber evidence="3">3.4.16.4</ecNumber>
    </recommendedName>
</protein>
<feature type="transmembrane region" description="Helical" evidence="6">
    <location>
        <begin position="12"/>
        <end position="33"/>
    </location>
</feature>
<organism evidence="8 9">
    <name type="scientific">Cytobacillus purgationiresistens</name>
    <dbReference type="NCBI Taxonomy" id="863449"/>
    <lineage>
        <taxon>Bacteria</taxon>
        <taxon>Bacillati</taxon>
        <taxon>Bacillota</taxon>
        <taxon>Bacilli</taxon>
        <taxon>Bacillales</taxon>
        <taxon>Bacillaceae</taxon>
        <taxon>Cytobacillus</taxon>
    </lineage>
</organism>
<evidence type="ECO:0000256" key="6">
    <source>
        <dbReference type="SAM" id="Phobius"/>
    </source>
</evidence>
<dbReference type="PANTHER" id="PTHR30627">
    <property type="entry name" value="PEPTIDOGLYCAN D,D-TRANSPEPTIDASE"/>
    <property type="match status" value="1"/>
</dbReference>
<comment type="subcellular location">
    <subcellularLocation>
        <location evidence="1">Membrane</location>
    </subcellularLocation>
</comment>
<dbReference type="InterPro" id="IPR012338">
    <property type="entry name" value="Beta-lactam/transpept-like"/>
</dbReference>
<keyword evidence="8" id="KW-0132">Cell division</keyword>
<dbReference type="InterPro" id="IPR050515">
    <property type="entry name" value="Beta-lactam/transpept"/>
</dbReference>
<dbReference type="Gene3D" id="3.40.710.10">
    <property type="entry name" value="DD-peptidase/beta-lactamase superfamily"/>
    <property type="match status" value="1"/>
</dbReference>
<dbReference type="RefSeq" id="WP_307479871.1">
    <property type="nucleotide sequence ID" value="NZ_JAUSUB010000043.1"/>
</dbReference>
<evidence type="ECO:0000256" key="3">
    <source>
        <dbReference type="ARBA" id="ARBA00012448"/>
    </source>
</evidence>
<dbReference type="InterPro" id="IPR036138">
    <property type="entry name" value="PBP_dimer_sf"/>
</dbReference>
<dbReference type="Gene3D" id="3.90.1310.10">
    <property type="entry name" value="Penicillin-binding protein 2a (Domain 2)"/>
    <property type="match status" value="1"/>
</dbReference>
<dbReference type="InterPro" id="IPR005311">
    <property type="entry name" value="PBP_dimer"/>
</dbReference>
<evidence type="ECO:0000313" key="9">
    <source>
        <dbReference type="Proteomes" id="UP001238088"/>
    </source>
</evidence>
<keyword evidence="9" id="KW-1185">Reference proteome</keyword>
<keyword evidence="6" id="KW-1133">Transmembrane helix</keyword>
<comment type="pathway">
    <text evidence="2">Cell wall biogenesis; peptidoglycan biosynthesis.</text>
</comment>
<evidence type="ECO:0000256" key="5">
    <source>
        <dbReference type="ARBA" id="ARBA00034000"/>
    </source>
</evidence>
<evidence type="ECO:0000259" key="7">
    <source>
        <dbReference type="Pfam" id="PF03717"/>
    </source>
</evidence>
<evidence type="ECO:0000256" key="4">
    <source>
        <dbReference type="ARBA" id="ARBA00023136"/>
    </source>
</evidence>
<comment type="catalytic activity">
    <reaction evidence="5">
        <text>Preferential cleavage: (Ac)2-L-Lys-D-Ala-|-D-Ala. Also transpeptidation of peptidyl-alanyl moieties that are N-acyl substituents of D-alanine.</text>
        <dbReference type="EC" id="3.4.16.4"/>
    </reaction>
</comment>
<name>A0ABU0AQT8_9BACI</name>
<proteinExistence type="predicted"/>
<dbReference type="GO" id="GO:0051301">
    <property type="term" value="P:cell division"/>
    <property type="evidence" value="ECO:0007669"/>
    <property type="project" value="UniProtKB-KW"/>
</dbReference>
<feature type="domain" description="Penicillin-binding protein dimerisation" evidence="7">
    <location>
        <begin position="57"/>
        <end position="205"/>
    </location>
</feature>
<reference evidence="8 9" key="1">
    <citation type="submission" date="2023-07" db="EMBL/GenBank/DDBJ databases">
        <title>Genomic Encyclopedia of Type Strains, Phase IV (KMG-IV): sequencing the most valuable type-strain genomes for metagenomic binning, comparative biology and taxonomic classification.</title>
        <authorList>
            <person name="Goeker M."/>
        </authorList>
    </citation>
    <scope>NUCLEOTIDE SEQUENCE [LARGE SCALE GENOMIC DNA]</scope>
    <source>
        <strain evidence="8 9">DSM 23494</strain>
    </source>
</reference>
<dbReference type="EC" id="3.4.16.4" evidence="3"/>
<keyword evidence="8" id="KW-0131">Cell cycle</keyword>
<evidence type="ECO:0000256" key="2">
    <source>
        <dbReference type="ARBA" id="ARBA00004752"/>
    </source>
</evidence>
<evidence type="ECO:0000256" key="1">
    <source>
        <dbReference type="ARBA" id="ARBA00004370"/>
    </source>
</evidence>
<dbReference type="PANTHER" id="PTHR30627:SF1">
    <property type="entry name" value="PEPTIDOGLYCAN D,D-TRANSPEPTIDASE FTSI"/>
    <property type="match status" value="1"/>
</dbReference>
<dbReference type="SUPFAM" id="SSF56601">
    <property type="entry name" value="beta-lactamase/transpeptidase-like"/>
    <property type="match status" value="1"/>
</dbReference>
<dbReference type="SUPFAM" id="SSF56519">
    <property type="entry name" value="Penicillin binding protein dimerisation domain"/>
    <property type="match status" value="1"/>
</dbReference>
<sequence>MKRVSATTVKKRIITVFLLFLFILFIIIFRLGYVQFVLGDELSNEANELWTRDLVFAPERGMILDENGQALAENVTAPTVVVVPRQVINSEETAESLADILGAGYEEVYETITQQASSAMIRPHGIKISAEEEEAIRTLNFPGVYLTKDSKRHYPQGTYLSHVLGFAGIDNQGLMGLESFYDDKLKGVPGSLSFFSDAKGNRLDTLADEYSPPQDGLHLKTTINAKVQSIMERELDLADAKYSPDGAMAIAVNPKTGGILGMTTRPNFHP</sequence>
<keyword evidence="6" id="KW-0812">Transmembrane</keyword>
<dbReference type="EMBL" id="JAUSUB010000043">
    <property type="protein sequence ID" value="MDQ0273580.1"/>
    <property type="molecule type" value="Genomic_DNA"/>
</dbReference>
<keyword evidence="4 6" id="KW-0472">Membrane</keyword>
<accession>A0ABU0AQT8</accession>